<reference evidence="1 2" key="1">
    <citation type="submission" date="2021-06" db="EMBL/GenBank/DDBJ databases">
        <authorList>
            <person name="Kallberg Y."/>
            <person name="Tangrot J."/>
            <person name="Rosling A."/>
        </authorList>
    </citation>
    <scope>NUCLEOTIDE SEQUENCE [LARGE SCALE GENOMIC DNA]</scope>
    <source>
        <strain evidence="1 2">120-4 pot B 10/14</strain>
    </source>
</reference>
<evidence type="ECO:0000313" key="1">
    <source>
        <dbReference type="EMBL" id="CAG8729317.1"/>
    </source>
</evidence>
<organism evidence="1 2">
    <name type="scientific">Gigaspora margarita</name>
    <dbReference type="NCBI Taxonomy" id="4874"/>
    <lineage>
        <taxon>Eukaryota</taxon>
        <taxon>Fungi</taxon>
        <taxon>Fungi incertae sedis</taxon>
        <taxon>Mucoromycota</taxon>
        <taxon>Glomeromycotina</taxon>
        <taxon>Glomeromycetes</taxon>
        <taxon>Diversisporales</taxon>
        <taxon>Gigasporaceae</taxon>
        <taxon>Gigaspora</taxon>
    </lineage>
</organism>
<comment type="caution">
    <text evidence="1">The sequence shown here is derived from an EMBL/GenBank/DDBJ whole genome shotgun (WGS) entry which is preliminary data.</text>
</comment>
<sequence>IMYIFKINYSTCGNYVTSNTITGIAQLIKLLDWIGINIGIIPVQLF</sequence>
<feature type="non-terminal residue" evidence="1">
    <location>
        <position position="1"/>
    </location>
</feature>
<protein>
    <submittedName>
        <fullName evidence="1">18838_t:CDS:1</fullName>
    </submittedName>
</protein>
<dbReference type="Proteomes" id="UP000789901">
    <property type="component" value="Unassembled WGS sequence"/>
</dbReference>
<evidence type="ECO:0000313" key="2">
    <source>
        <dbReference type="Proteomes" id="UP000789901"/>
    </source>
</evidence>
<gene>
    <name evidence="1" type="ORF">GMARGA_LOCUS14247</name>
</gene>
<keyword evidence="2" id="KW-1185">Reference proteome</keyword>
<proteinExistence type="predicted"/>
<accession>A0ABN7V5D8</accession>
<name>A0ABN7V5D8_GIGMA</name>
<dbReference type="EMBL" id="CAJVQB010009359">
    <property type="protein sequence ID" value="CAG8729317.1"/>
    <property type="molecule type" value="Genomic_DNA"/>
</dbReference>